<protein>
    <submittedName>
        <fullName evidence="1">Uncharacterized protein</fullName>
    </submittedName>
</protein>
<keyword evidence="2" id="KW-1185">Reference proteome</keyword>
<dbReference type="EMBL" id="OX451736">
    <property type="protein sequence ID" value="CAI8587825.1"/>
    <property type="molecule type" value="Genomic_DNA"/>
</dbReference>
<sequence>MRWPRKKKYGGPDKHEVAGMKINGEGDVLDGGAIPKSSDLKSFTLSCSSGNSDEQGFYDDNIGARSGAKKCSGVTFKLKRGNSFSSSAFENSSISEGFFVKGKMMTVLD</sequence>
<evidence type="ECO:0000313" key="2">
    <source>
        <dbReference type="Proteomes" id="UP001157006"/>
    </source>
</evidence>
<dbReference type="AlphaFoldDB" id="A0AAV0YNZ3"/>
<dbReference type="Proteomes" id="UP001157006">
    <property type="component" value="Chromosome 1L"/>
</dbReference>
<organism evidence="1 2">
    <name type="scientific">Vicia faba</name>
    <name type="common">Broad bean</name>
    <name type="synonym">Faba vulgaris</name>
    <dbReference type="NCBI Taxonomy" id="3906"/>
    <lineage>
        <taxon>Eukaryota</taxon>
        <taxon>Viridiplantae</taxon>
        <taxon>Streptophyta</taxon>
        <taxon>Embryophyta</taxon>
        <taxon>Tracheophyta</taxon>
        <taxon>Spermatophyta</taxon>
        <taxon>Magnoliopsida</taxon>
        <taxon>eudicotyledons</taxon>
        <taxon>Gunneridae</taxon>
        <taxon>Pentapetalae</taxon>
        <taxon>rosids</taxon>
        <taxon>fabids</taxon>
        <taxon>Fabales</taxon>
        <taxon>Fabaceae</taxon>
        <taxon>Papilionoideae</taxon>
        <taxon>50 kb inversion clade</taxon>
        <taxon>NPAAA clade</taxon>
        <taxon>Hologalegina</taxon>
        <taxon>IRL clade</taxon>
        <taxon>Fabeae</taxon>
        <taxon>Vicia</taxon>
    </lineage>
</organism>
<reference evidence="1 2" key="1">
    <citation type="submission" date="2023-01" db="EMBL/GenBank/DDBJ databases">
        <authorList>
            <person name="Kreplak J."/>
        </authorList>
    </citation>
    <scope>NUCLEOTIDE SEQUENCE [LARGE SCALE GENOMIC DNA]</scope>
</reference>
<evidence type="ECO:0000313" key="1">
    <source>
        <dbReference type="EMBL" id="CAI8587825.1"/>
    </source>
</evidence>
<gene>
    <name evidence="1" type="ORF">VFH_I318480</name>
</gene>
<proteinExistence type="predicted"/>
<accession>A0AAV0YNZ3</accession>
<name>A0AAV0YNZ3_VICFA</name>